<proteinExistence type="predicted"/>
<gene>
    <name evidence="1" type="ORF">HLB44_34655</name>
</gene>
<evidence type="ECO:0000313" key="1">
    <source>
        <dbReference type="EMBL" id="NRF72138.1"/>
    </source>
</evidence>
<evidence type="ECO:0000313" key="2">
    <source>
        <dbReference type="Proteomes" id="UP000737171"/>
    </source>
</evidence>
<name>A0ABX2EU18_9BURK</name>
<reference evidence="1 2" key="1">
    <citation type="submission" date="2020-05" db="EMBL/GenBank/DDBJ databases">
        <title>Aquincola sp. isolate from soil.</title>
        <authorList>
            <person name="Han J."/>
            <person name="Kim D.-U."/>
        </authorList>
    </citation>
    <scope>NUCLEOTIDE SEQUENCE [LARGE SCALE GENOMIC DNA]</scope>
    <source>
        <strain evidence="1 2">S2</strain>
    </source>
</reference>
<organism evidence="1 2">
    <name type="scientific">Pseudaquabacterium terrae</name>
    <dbReference type="NCBI Taxonomy" id="2732868"/>
    <lineage>
        <taxon>Bacteria</taxon>
        <taxon>Pseudomonadati</taxon>
        <taxon>Pseudomonadota</taxon>
        <taxon>Betaproteobacteria</taxon>
        <taxon>Burkholderiales</taxon>
        <taxon>Sphaerotilaceae</taxon>
        <taxon>Pseudaquabacterium</taxon>
    </lineage>
</organism>
<dbReference type="Pfam" id="PF13563">
    <property type="entry name" value="2_5_RNA_ligase2"/>
    <property type="match status" value="1"/>
</dbReference>
<dbReference type="Proteomes" id="UP000737171">
    <property type="component" value="Unassembled WGS sequence"/>
</dbReference>
<dbReference type="InterPro" id="IPR009097">
    <property type="entry name" value="Cyclic_Pdiesterase"/>
</dbReference>
<protein>
    <submittedName>
        <fullName evidence="1">2'-5' RNA ligase family protein</fullName>
    </submittedName>
</protein>
<comment type="caution">
    <text evidence="1">The sequence shown here is derived from an EMBL/GenBank/DDBJ whole genome shotgun (WGS) entry which is preliminary data.</text>
</comment>
<sequence length="174" mass="19204">MSTLYTLAYPTLSDEDRHFVERLRHRHDPRFFDRVAAHFTLVFGCSGIGADVYIEHVRGVAASMAPVRFACRYAMLGAGDHDATAYVYLVPDEGFSGLALLHDALYRGPLEPHLRLDVPFVPHITVCTTPWRAEAKALCDELNAGGLVMAGAVEALSVCTLEGERVKTLAEFRL</sequence>
<dbReference type="GO" id="GO:0016874">
    <property type="term" value="F:ligase activity"/>
    <property type="evidence" value="ECO:0007669"/>
    <property type="project" value="UniProtKB-KW"/>
</dbReference>
<dbReference type="SUPFAM" id="SSF55144">
    <property type="entry name" value="LigT-like"/>
    <property type="match status" value="1"/>
</dbReference>
<dbReference type="Gene3D" id="3.90.1140.10">
    <property type="entry name" value="Cyclic phosphodiesterase"/>
    <property type="match status" value="1"/>
</dbReference>
<dbReference type="RefSeq" id="WP_173134793.1">
    <property type="nucleotide sequence ID" value="NZ_JABRWJ010000018.1"/>
</dbReference>
<dbReference type="EMBL" id="JABRWJ010000018">
    <property type="protein sequence ID" value="NRF72138.1"/>
    <property type="molecule type" value="Genomic_DNA"/>
</dbReference>
<keyword evidence="2" id="KW-1185">Reference proteome</keyword>
<accession>A0ABX2EU18</accession>
<keyword evidence="1" id="KW-0436">Ligase</keyword>